<name>A0ABX8DEP0_9GAMM</name>
<dbReference type="SUPFAM" id="SSF56645">
    <property type="entry name" value="Acyl-CoA dehydrogenase NM domain-like"/>
    <property type="match status" value="1"/>
</dbReference>
<feature type="domain" description="Acyl-CoA oxidase/dehydrogenase middle" evidence="2">
    <location>
        <begin position="48"/>
        <end position="141"/>
    </location>
</feature>
<gene>
    <name evidence="3" type="ORF">KHX94_19300</name>
</gene>
<dbReference type="InterPro" id="IPR037069">
    <property type="entry name" value="AcylCoA_DH/ox_N_sf"/>
</dbReference>
<dbReference type="Gene3D" id="1.10.540.10">
    <property type="entry name" value="Acyl-CoA dehydrogenase/oxidase, N-terminal domain"/>
    <property type="match status" value="1"/>
</dbReference>
<dbReference type="Proteomes" id="UP000676428">
    <property type="component" value="Chromosome"/>
</dbReference>
<evidence type="ECO:0000313" key="4">
    <source>
        <dbReference type="Proteomes" id="UP000676428"/>
    </source>
</evidence>
<evidence type="ECO:0000313" key="3">
    <source>
        <dbReference type="EMBL" id="QVK23185.1"/>
    </source>
</evidence>
<dbReference type="Gene3D" id="2.40.110.10">
    <property type="entry name" value="Butyryl-CoA Dehydrogenase, subunit A, domain 2"/>
    <property type="match status" value="1"/>
</dbReference>
<protein>
    <submittedName>
        <fullName evidence="3">Acyl-CoA dehydrogenase</fullName>
    </submittedName>
</protein>
<keyword evidence="4" id="KW-1185">Reference proteome</keyword>
<organism evidence="3 4">
    <name type="scientific">Shewanella dokdonensis</name>
    <dbReference type="NCBI Taxonomy" id="712036"/>
    <lineage>
        <taxon>Bacteria</taxon>
        <taxon>Pseudomonadati</taxon>
        <taxon>Pseudomonadota</taxon>
        <taxon>Gammaproteobacteria</taxon>
        <taxon>Alteromonadales</taxon>
        <taxon>Shewanellaceae</taxon>
        <taxon>Shewanella</taxon>
    </lineage>
</organism>
<accession>A0ABX8DEP0</accession>
<dbReference type="PANTHER" id="PTHR43884:SF12">
    <property type="entry name" value="ISOVALERYL-COA DEHYDROGENASE, MITOCHONDRIAL-RELATED"/>
    <property type="match status" value="1"/>
</dbReference>
<reference evidence="3 4" key="1">
    <citation type="journal article" date="2012" name="Int. J. Syst. Evol. Microbiol.">
        <title>Shewanella dokdonensis sp. nov., isolated from seawater.</title>
        <authorList>
            <person name="Sung H.R."/>
            <person name="Yoon J.H."/>
            <person name="Ghim S.Y."/>
        </authorList>
    </citation>
    <scope>NUCLEOTIDE SEQUENCE [LARGE SCALE GENOMIC DNA]</scope>
    <source>
        <strain evidence="3 4">DSM 23626</strain>
    </source>
</reference>
<dbReference type="InterPro" id="IPR036250">
    <property type="entry name" value="AcylCo_DH-like_C"/>
</dbReference>
<dbReference type="Pfam" id="PF02770">
    <property type="entry name" value="Acyl-CoA_dh_M"/>
    <property type="match status" value="1"/>
</dbReference>
<evidence type="ECO:0000256" key="1">
    <source>
        <dbReference type="ARBA" id="ARBA00022630"/>
    </source>
</evidence>
<dbReference type="InterPro" id="IPR009100">
    <property type="entry name" value="AcylCoA_DH/oxidase_NM_dom_sf"/>
</dbReference>
<dbReference type="Gene3D" id="1.20.140.10">
    <property type="entry name" value="Butyryl-CoA Dehydrogenase, subunit A, domain 3"/>
    <property type="match status" value="1"/>
</dbReference>
<proteinExistence type="predicted"/>
<dbReference type="InterPro" id="IPR046373">
    <property type="entry name" value="Acyl-CoA_Oxase/DH_mid-dom_sf"/>
</dbReference>
<dbReference type="SUPFAM" id="SSF47203">
    <property type="entry name" value="Acyl-CoA dehydrogenase C-terminal domain-like"/>
    <property type="match status" value="1"/>
</dbReference>
<keyword evidence="1" id="KW-0285">Flavoprotein</keyword>
<evidence type="ECO:0000259" key="2">
    <source>
        <dbReference type="Pfam" id="PF02770"/>
    </source>
</evidence>
<dbReference type="EMBL" id="CP074572">
    <property type="protein sequence ID" value="QVK23185.1"/>
    <property type="molecule type" value="Genomic_DNA"/>
</dbReference>
<sequence>MAFAEANPSAGLCYMMHNVALMCVLTYGSDELKQQICSDVLNDGKFLALAYSELGSGTHFYNPQIHAEFASEHVILDGVKSMVTSAGQASWYLVLAPSAENGKVDNWAVPLSAAGLSFDNNTWQGMGMRPNISCPMKLDNVQVSMLNRLGVAGSGAEQVFSVVAPFFVTGLAAVYSGVCLSLSHAANEHAKSRKYPDAQPLSHIETVQTHLANIYTRAIAAKSLTWLPPTPPQMCCKRS</sequence>
<dbReference type="PANTHER" id="PTHR43884">
    <property type="entry name" value="ACYL-COA DEHYDROGENASE"/>
    <property type="match status" value="1"/>
</dbReference>
<dbReference type="CDD" id="cd00567">
    <property type="entry name" value="ACAD"/>
    <property type="match status" value="1"/>
</dbReference>
<dbReference type="InterPro" id="IPR006091">
    <property type="entry name" value="Acyl-CoA_Oxase/DH_mid-dom"/>
</dbReference>